<accession>A0A914E5G1</accession>
<evidence type="ECO:0000256" key="1">
    <source>
        <dbReference type="SAM" id="Coils"/>
    </source>
</evidence>
<sequence length="88" mass="10093">MCSGFSNCDYCVTHENCGFCTHQGDEMKQGYCLPVGKSKDTQSATGLNLEEIEMLFMSKEARLEKEEQLKMQQKQESYNINIDEKVKL</sequence>
<name>A0A914E5G1_9BILA</name>
<keyword evidence="1" id="KW-0175">Coiled coil</keyword>
<dbReference type="AlphaFoldDB" id="A0A914E5G1"/>
<evidence type="ECO:0000313" key="2">
    <source>
        <dbReference type="Proteomes" id="UP000887540"/>
    </source>
</evidence>
<evidence type="ECO:0000313" key="3">
    <source>
        <dbReference type="WBParaSite" id="ACRNAN_scaffold5711.g23554.t1"/>
    </source>
</evidence>
<dbReference type="Proteomes" id="UP000887540">
    <property type="component" value="Unplaced"/>
</dbReference>
<keyword evidence="2" id="KW-1185">Reference proteome</keyword>
<protein>
    <submittedName>
        <fullName evidence="3">Uncharacterized protein</fullName>
    </submittedName>
</protein>
<organism evidence="2 3">
    <name type="scientific">Acrobeloides nanus</name>
    <dbReference type="NCBI Taxonomy" id="290746"/>
    <lineage>
        <taxon>Eukaryota</taxon>
        <taxon>Metazoa</taxon>
        <taxon>Ecdysozoa</taxon>
        <taxon>Nematoda</taxon>
        <taxon>Chromadorea</taxon>
        <taxon>Rhabditida</taxon>
        <taxon>Tylenchina</taxon>
        <taxon>Cephalobomorpha</taxon>
        <taxon>Cephaloboidea</taxon>
        <taxon>Cephalobidae</taxon>
        <taxon>Acrobeloides</taxon>
    </lineage>
</organism>
<proteinExistence type="predicted"/>
<reference evidence="3" key="1">
    <citation type="submission" date="2022-11" db="UniProtKB">
        <authorList>
            <consortium name="WormBaseParasite"/>
        </authorList>
    </citation>
    <scope>IDENTIFICATION</scope>
</reference>
<feature type="coiled-coil region" evidence="1">
    <location>
        <begin position="49"/>
        <end position="76"/>
    </location>
</feature>
<dbReference type="WBParaSite" id="ACRNAN_scaffold5711.g23554.t1">
    <property type="protein sequence ID" value="ACRNAN_scaffold5711.g23554.t1"/>
    <property type="gene ID" value="ACRNAN_scaffold5711.g23554"/>
</dbReference>